<dbReference type="InterPro" id="IPR004111">
    <property type="entry name" value="Repressor_TetR_C"/>
</dbReference>
<evidence type="ECO:0000313" key="10">
    <source>
        <dbReference type="Proteomes" id="UP001609176"/>
    </source>
</evidence>
<gene>
    <name evidence="8" type="ORF">ACHIPV_21340</name>
    <name evidence="6" type="ORF">ACHIPZ_23585</name>
    <name evidence="7" type="ORF">ACHIRB_05425</name>
</gene>
<organism evidence="7 11">
    <name type="scientific">Antrihabitans spumae</name>
    <dbReference type="NCBI Taxonomy" id="3373370"/>
    <lineage>
        <taxon>Bacteria</taxon>
        <taxon>Bacillati</taxon>
        <taxon>Actinomycetota</taxon>
        <taxon>Actinomycetes</taxon>
        <taxon>Mycobacteriales</taxon>
        <taxon>Nocardiaceae</taxon>
        <taxon>Antrihabitans</taxon>
    </lineage>
</organism>
<dbReference type="Proteomes" id="UP001609219">
    <property type="component" value="Unassembled WGS sequence"/>
</dbReference>
<proteinExistence type="predicted"/>
<name>A0ABW7K071_9NOCA</name>
<evidence type="ECO:0000256" key="3">
    <source>
        <dbReference type="ARBA" id="ARBA00023163"/>
    </source>
</evidence>
<keyword evidence="11" id="KW-1185">Reference proteome</keyword>
<dbReference type="EMBL" id="JBIMSN010000024">
    <property type="protein sequence ID" value="MFH5228031.1"/>
    <property type="molecule type" value="Genomic_DNA"/>
</dbReference>
<dbReference type="SUPFAM" id="SSF48498">
    <property type="entry name" value="Tetracyclin repressor-like, C-terminal domain"/>
    <property type="match status" value="1"/>
</dbReference>
<dbReference type="PROSITE" id="PS50977">
    <property type="entry name" value="HTH_TETR_2"/>
    <property type="match status" value="1"/>
</dbReference>
<keyword evidence="3" id="KW-0804">Transcription</keyword>
<feature type="DNA-binding region" description="H-T-H motif" evidence="4">
    <location>
        <begin position="17"/>
        <end position="36"/>
    </location>
</feature>
<dbReference type="Gene3D" id="1.10.10.60">
    <property type="entry name" value="Homeodomain-like"/>
    <property type="match status" value="1"/>
</dbReference>
<dbReference type="Proteomes" id="UP001609176">
    <property type="component" value="Unassembled WGS sequence"/>
</dbReference>
<evidence type="ECO:0000256" key="1">
    <source>
        <dbReference type="ARBA" id="ARBA00023015"/>
    </source>
</evidence>
<dbReference type="Pfam" id="PF00440">
    <property type="entry name" value="TetR_N"/>
    <property type="match status" value="1"/>
</dbReference>
<dbReference type="Proteomes" id="UP001609175">
    <property type="component" value="Unassembled WGS sequence"/>
</dbReference>
<evidence type="ECO:0000313" key="8">
    <source>
        <dbReference type="EMBL" id="MFH5244394.1"/>
    </source>
</evidence>
<dbReference type="EMBL" id="JBIMSP010000041">
    <property type="protein sequence ID" value="MFH5244394.1"/>
    <property type="molecule type" value="Genomic_DNA"/>
</dbReference>
<evidence type="ECO:0000259" key="5">
    <source>
        <dbReference type="PROSITE" id="PS50977"/>
    </source>
</evidence>
<keyword evidence="1" id="KW-0805">Transcription regulation</keyword>
<reference evidence="9 10" key="1">
    <citation type="submission" date="2024-10" db="EMBL/GenBank/DDBJ databases">
        <authorList>
            <person name="Riesco R."/>
        </authorList>
    </citation>
    <scope>NUCLEOTIDE SEQUENCE [LARGE SCALE GENOMIC DNA]</scope>
    <source>
        <strain evidence="8 10">NCIMB 15448</strain>
        <strain evidence="6 9">NCIMB 15449</strain>
        <strain evidence="7 11">NCIMB 15450</strain>
    </source>
</reference>
<evidence type="ECO:0000313" key="9">
    <source>
        <dbReference type="Proteomes" id="UP001609175"/>
    </source>
</evidence>
<dbReference type="RefSeq" id="WP_395117411.1">
    <property type="nucleotide sequence ID" value="NZ_JBIMSN010000024.1"/>
</dbReference>
<feature type="domain" description="HTH tetR-type" evidence="5">
    <location>
        <begin position="1"/>
        <end position="54"/>
    </location>
</feature>
<dbReference type="InterPro" id="IPR001647">
    <property type="entry name" value="HTH_TetR"/>
</dbReference>
<protein>
    <submittedName>
        <fullName evidence="7">TetR/AcrR family transcriptional regulator</fullName>
    </submittedName>
</protein>
<dbReference type="Pfam" id="PF02909">
    <property type="entry name" value="TetR_C_1"/>
    <property type="match status" value="1"/>
</dbReference>
<sequence>METAIALADEKGLAGVTMSAVASKLKVAAMSLYRYVGSKDELLTMMADAAAPVPPVQGELGWREYVVVWTRAQLDHLRGRPWTLDIPRTGPPSGPSELRWLEAMLRALEATGLSVGERFNIAIALSGYAFAQAKLVHDLATPAQSASEEFASSAGYAAMLSAVLDERDYPILTSLARVDDFGSWKEWVRDPDFGFGLNLLCAGVESLIERSSGPRSAP</sequence>
<dbReference type="InterPro" id="IPR009057">
    <property type="entry name" value="Homeodomain-like_sf"/>
</dbReference>
<comment type="caution">
    <text evidence="7">The sequence shown here is derived from an EMBL/GenBank/DDBJ whole genome shotgun (WGS) entry which is preliminary data.</text>
</comment>
<dbReference type="EMBL" id="JBIMSO010000070">
    <property type="protein sequence ID" value="MFH5211165.1"/>
    <property type="molecule type" value="Genomic_DNA"/>
</dbReference>
<dbReference type="SUPFAM" id="SSF46689">
    <property type="entry name" value="Homeodomain-like"/>
    <property type="match status" value="1"/>
</dbReference>
<evidence type="ECO:0000313" key="11">
    <source>
        <dbReference type="Proteomes" id="UP001609219"/>
    </source>
</evidence>
<evidence type="ECO:0000256" key="4">
    <source>
        <dbReference type="PROSITE-ProRule" id="PRU00335"/>
    </source>
</evidence>
<accession>A0ABW7K071</accession>
<evidence type="ECO:0000256" key="2">
    <source>
        <dbReference type="ARBA" id="ARBA00023125"/>
    </source>
</evidence>
<keyword evidence="2 4" id="KW-0238">DNA-binding</keyword>
<dbReference type="Gene3D" id="1.10.357.10">
    <property type="entry name" value="Tetracycline Repressor, domain 2"/>
    <property type="match status" value="1"/>
</dbReference>
<evidence type="ECO:0000313" key="7">
    <source>
        <dbReference type="EMBL" id="MFH5228031.1"/>
    </source>
</evidence>
<dbReference type="InterPro" id="IPR036271">
    <property type="entry name" value="Tet_transcr_reg_TetR-rel_C_sf"/>
</dbReference>
<evidence type="ECO:0000313" key="6">
    <source>
        <dbReference type="EMBL" id="MFH5211165.1"/>
    </source>
</evidence>